<evidence type="ECO:0000256" key="1">
    <source>
        <dbReference type="SAM" id="Coils"/>
    </source>
</evidence>
<dbReference type="AlphaFoldDB" id="A0AAE0MG81"/>
<reference evidence="3" key="2">
    <citation type="submission" date="2023-06" db="EMBL/GenBank/DDBJ databases">
        <authorList>
            <consortium name="Lawrence Berkeley National Laboratory"/>
            <person name="Haridas S."/>
            <person name="Hensen N."/>
            <person name="Bonometti L."/>
            <person name="Westerberg I."/>
            <person name="Brannstrom I.O."/>
            <person name="Guillou S."/>
            <person name="Cros-Aarteil S."/>
            <person name="Calhoun S."/>
            <person name="Kuo A."/>
            <person name="Mondo S."/>
            <person name="Pangilinan J."/>
            <person name="Riley R."/>
            <person name="Labutti K."/>
            <person name="Andreopoulos B."/>
            <person name="Lipzen A."/>
            <person name="Chen C."/>
            <person name="Yanf M."/>
            <person name="Daum C."/>
            <person name="Ng V."/>
            <person name="Clum A."/>
            <person name="Steindorff A."/>
            <person name="Ohm R."/>
            <person name="Martin F."/>
            <person name="Silar P."/>
            <person name="Natvig D."/>
            <person name="Lalanne C."/>
            <person name="Gautier V."/>
            <person name="Ament-Velasquez S.L."/>
            <person name="Kruys A."/>
            <person name="Hutchinson M.I."/>
            <person name="Powell A.J."/>
            <person name="Barry K."/>
            <person name="Miller A.N."/>
            <person name="Grigoriev I.V."/>
            <person name="Debuchy R."/>
            <person name="Gladieux P."/>
            <person name="Thoren M.H."/>
            <person name="Johannesson H."/>
        </authorList>
    </citation>
    <scope>NUCLEOTIDE SEQUENCE</scope>
    <source>
        <strain evidence="3">CBS 118394</strain>
    </source>
</reference>
<evidence type="ECO:0000313" key="3">
    <source>
        <dbReference type="EMBL" id="KAK3329854.1"/>
    </source>
</evidence>
<proteinExistence type="predicted"/>
<feature type="compositionally biased region" description="Low complexity" evidence="2">
    <location>
        <begin position="67"/>
        <end position="76"/>
    </location>
</feature>
<comment type="caution">
    <text evidence="3">The sequence shown here is derived from an EMBL/GenBank/DDBJ whole genome shotgun (WGS) entry which is preliminary data.</text>
</comment>
<feature type="region of interest" description="Disordered" evidence="2">
    <location>
        <begin position="176"/>
        <end position="247"/>
    </location>
</feature>
<evidence type="ECO:0000256" key="2">
    <source>
        <dbReference type="SAM" id="MobiDB-lite"/>
    </source>
</evidence>
<reference evidence="3" key="1">
    <citation type="journal article" date="2023" name="Mol. Phylogenet. Evol.">
        <title>Genome-scale phylogeny and comparative genomics of the fungal order Sordariales.</title>
        <authorList>
            <person name="Hensen N."/>
            <person name="Bonometti L."/>
            <person name="Westerberg I."/>
            <person name="Brannstrom I.O."/>
            <person name="Guillou S."/>
            <person name="Cros-Aarteil S."/>
            <person name="Calhoun S."/>
            <person name="Haridas S."/>
            <person name="Kuo A."/>
            <person name="Mondo S."/>
            <person name="Pangilinan J."/>
            <person name="Riley R."/>
            <person name="LaButti K."/>
            <person name="Andreopoulos B."/>
            <person name="Lipzen A."/>
            <person name="Chen C."/>
            <person name="Yan M."/>
            <person name="Daum C."/>
            <person name="Ng V."/>
            <person name="Clum A."/>
            <person name="Steindorff A."/>
            <person name="Ohm R.A."/>
            <person name="Martin F."/>
            <person name="Silar P."/>
            <person name="Natvig D.O."/>
            <person name="Lalanne C."/>
            <person name="Gautier V."/>
            <person name="Ament-Velasquez S.L."/>
            <person name="Kruys A."/>
            <person name="Hutchinson M.I."/>
            <person name="Powell A.J."/>
            <person name="Barry K."/>
            <person name="Miller A.N."/>
            <person name="Grigoriev I.V."/>
            <person name="Debuchy R."/>
            <person name="Gladieux P."/>
            <person name="Hiltunen Thoren M."/>
            <person name="Johannesson H."/>
        </authorList>
    </citation>
    <scope>NUCLEOTIDE SEQUENCE</scope>
    <source>
        <strain evidence="3">CBS 118394</strain>
    </source>
</reference>
<dbReference type="Proteomes" id="UP001283341">
    <property type="component" value="Unassembled WGS sequence"/>
</dbReference>
<feature type="coiled-coil region" evidence="1">
    <location>
        <begin position="273"/>
        <end position="300"/>
    </location>
</feature>
<keyword evidence="1" id="KW-0175">Coiled coil</keyword>
<name>A0AAE0MG81_9PEZI</name>
<gene>
    <name evidence="3" type="ORF">B0H66DRAFT_39561</name>
</gene>
<accession>A0AAE0MG81</accession>
<feature type="compositionally biased region" description="Low complexity" evidence="2">
    <location>
        <begin position="40"/>
        <end position="53"/>
    </location>
</feature>
<protein>
    <submittedName>
        <fullName evidence="3">Uncharacterized protein</fullName>
    </submittedName>
</protein>
<feature type="region of interest" description="Disordered" evidence="2">
    <location>
        <begin position="1"/>
        <end position="85"/>
    </location>
</feature>
<dbReference type="EMBL" id="JAUEDM010000001">
    <property type="protein sequence ID" value="KAK3329854.1"/>
    <property type="molecule type" value="Genomic_DNA"/>
</dbReference>
<sequence>MLTNYFPPSPDGEGGEASLPQTASDPQSLWENVEYTAWMSSNPHNSALSSSPNGHFNNTWQGDYPALSQGSSLSSSAPEPTWPNAHTLGYGPAPTNNMQSCSRNTSPTGDYFGTSDSSVIHLSASYPKAPWDTSDQPLYSPFSEVPPLIEQPRGLSVNNVGLNPSYFPGESTYFKAEPGSPVSPSPISSSSPSATTTTTTATSSSKGKGKSKSKASSDSSKSSAPARSRTSSTTSSKRKLPSQMNLPLPQEVHRIASEHISREAWRICKAEAVEMAQRRVKLLEHESGALERDTQQLQHNIELMRQVMARSQVGLEDAVRRAERLAASPTY</sequence>
<evidence type="ECO:0000313" key="4">
    <source>
        <dbReference type="Proteomes" id="UP001283341"/>
    </source>
</evidence>
<feature type="compositionally biased region" description="Low complexity" evidence="2">
    <location>
        <begin position="178"/>
        <end position="206"/>
    </location>
</feature>
<feature type="compositionally biased region" description="Low complexity" evidence="2">
    <location>
        <begin position="214"/>
        <end position="235"/>
    </location>
</feature>
<keyword evidence="4" id="KW-1185">Reference proteome</keyword>
<feature type="compositionally biased region" description="Polar residues" evidence="2">
    <location>
        <begin position="19"/>
        <end position="30"/>
    </location>
</feature>
<organism evidence="3 4">
    <name type="scientific">Apodospora peruviana</name>
    <dbReference type="NCBI Taxonomy" id="516989"/>
    <lineage>
        <taxon>Eukaryota</taxon>
        <taxon>Fungi</taxon>
        <taxon>Dikarya</taxon>
        <taxon>Ascomycota</taxon>
        <taxon>Pezizomycotina</taxon>
        <taxon>Sordariomycetes</taxon>
        <taxon>Sordariomycetidae</taxon>
        <taxon>Sordariales</taxon>
        <taxon>Lasiosphaeriaceae</taxon>
        <taxon>Apodospora</taxon>
    </lineage>
</organism>